<comment type="subcellular location">
    <subcellularLocation>
        <location evidence="1">Cytoplasm</location>
        <location evidence="1">P-body</location>
    </subcellularLocation>
</comment>
<evidence type="ECO:0000313" key="6">
    <source>
        <dbReference type="Proteomes" id="UP000192578"/>
    </source>
</evidence>
<dbReference type="EMBL" id="MTYJ01000007">
    <property type="protein sequence ID" value="OQV24300.1"/>
    <property type="molecule type" value="Genomic_DNA"/>
</dbReference>
<comment type="caution">
    <text evidence="5">The sequence shown here is derived from an EMBL/GenBank/DDBJ whole genome shotgun (WGS) entry which is preliminary data.</text>
</comment>
<dbReference type="AlphaFoldDB" id="A0A1W0XA67"/>
<dbReference type="InterPro" id="IPR011989">
    <property type="entry name" value="ARM-like"/>
</dbReference>
<dbReference type="FunFam" id="1.25.10.10:FF:000661">
    <property type="entry name" value="Cell differentiation family, Rcd1-like containing protein"/>
    <property type="match status" value="1"/>
</dbReference>
<name>A0A1W0XA67_HYPEX</name>
<evidence type="ECO:0000256" key="2">
    <source>
        <dbReference type="ARBA" id="ARBA00006385"/>
    </source>
</evidence>
<accession>A0A1W0XA67</accession>
<dbReference type="GO" id="GO:0006402">
    <property type="term" value="P:mRNA catabolic process"/>
    <property type="evidence" value="ECO:0007669"/>
    <property type="project" value="InterPro"/>
</dbReference>
<gene>
    <name evidence="5" type="ORF">BV898_01839</name>
</gene>
<proteinExistence type="inferred from homology"/>
<evidence type="ECO:0000313" key="5">
    <source>
        <dbReference type="EMBL" id="OQV24300.1"/>
    </source>
</evidence>
<evidence type="ECO:0000256" key="1">
    <source>
        <dbReference type="ARBA" id="ARBA00004201"/>
    </source>
</evidence>
<dbReference type="GO" id="GO:0000932">
    <property type="term" value="C:P-body"/>
    <property type="evidence" value="ECO:0007669"/>
    <property type="project" value="UniProtKB-SubCell"/>
</dbReference>
<organism evidence="5 6">
    <name type="scientific">Hypsibius exemplaris</name>
    <name type="common">Freshwater tardigrade</name>
    <dbReference type="NCBI Taxonomy" id="2072580"/>
    <lineage>
        <taxon>Eukaryota</taxon>
        <taxon>Metazoa</taxon>
        <taxon>Ecdysozoa</taxon>
        <taxon>Tardigrada</taxon>
        <taxon>Eutardigrada</taxon>
        <taxon>Parachela</taxon>
        <taxon>Hypsibioidea</taxon>
        <taxon>Hypsibiidae</taxon>
        <taxon>Hypsibius</taxon>
    </lineage>
</organism>
<dbReference type="OrthoDB" id="1183224at2759"/>
<dbReference type="InterPro" id="IPR016024">
    <property type="entry name" value="ARM-type_fold"/>
</dbReference>
<dbReference type="Gene3D" id="1.25.10.10">
    <property type="entry name" value="Leucine-rich Repeat Variant"/>
    <property type="match status" value="1"/>
</dbReference>
<dbReference type="PANTHER" id="PTHR12262">
    <property type="entry name" value="CCR4-NOT TRANSCRIPTION COMPLEX SUBUNIT 9"/>
    <property type="match status" value="1"/>
</dbReference>
<dbReference type="GO" id="GO:0030014">
    <property type="term" value="C:CCR4-NOT complex"/>
    <property type="evidence" value="ECO:0007669"/>
    <property type="project" value="InterPro"/>
</dbReference>
<dbReference type="Pfam" id="PF04078">
    <property type="entry name" value="Rcd1"/>
    <property type="match status" value="1"/>
</dbReference>
<protein>
    <recommendedName>
        <fullName evidence="3">CCR4-NOT transcription complex subunit 9</fullName>
    </recommendedName>
    <alternativeName>
        <fullName evidence="4">Cell differentiation protein RQCD1 homolog</fullName>
    </alternativeName>
</protein>
<dbReference type="Proteomes" id="UP000192578">
    <property type="component" value="Unassembled WGS sequence"/>
</dbReference>
<dbReference type="InterPro" id="IPR007216">
    <property type="entry name" value="CNOT9"/>
</dbReference>
<dbReference type="SUPFAM" id="SSF48371">
    <property type="entry name" value="ARM repeat"/>
    <property type="match status" value="1"/>
</dbReference>
<evidence type="ECO:0000256" key="3">
    <source>
        <dbReference type="ARBA" id="ARBA00014171"/>
    </source>
</evidence>
<evidence type="ECO:0000256" key="4">
    <source>
        <dbReference type="ARBA" id="ARBA00030283"/>
    </source>
</evidence>
<comment type="similarity">
    <text evidence="2">Belongs to the CNOT9 family.</text>
</comment>
<keyword evidence="6" id="KW-1185">Reference proteome</keyword>
<sequence>MNQIGVPPSSFQVSSSSSSSAALLQQNPGMVTASPAVAMVVAGSAATSAALTPAAPATPEQTQQWIAELCDPRSRERALLELSKRREQFADLALWIWHSFGAVASLLQEVTETFILMEPTMLTAHQSNRVCNALALVQCLASHNDTRKPFLEARIPMFLYPFLSSSHNTRPFEYLRLTSLGVIGALVKTDDPEVVPYLLQAENSEIIPLCLKIMEIGTELSKTVAVFIIQKILSDEKGLTYMCSTYDRFTHVANVLGKMIENLPVDGKNSNRLFKHILRCYVRFSEHVRARDALRTVFPPKFQDNTFLGQLRDDRALAQWMLTLCRNIGVSSSAIVSIFPNGDASSATASGNLAPGSSFFREVPSRQLDNQSH</sequence>
<reference evidence="6" key="1">
    <citation type="submission" date="2017-01" db="EMBL/GenBank/DDBJ databases">
        <title>Comparative genomics of anhydrobiosis in the tardigrade Hypsibius dujardini.</title>
        <authorList>
            <person name="Yoshida Y."/>
            <person name="Koutsovoulos G."/>
            <person name="Laetsch D."/>
            <person name="Stevens L."/>
            <person name="Kumar S."/>
            <person name="Horikawa D."/>
            <person name="Ishino K."/>
            <person name="Komine S."/>
            <person name="Tomita M."/>
            <person name="Blaxter M."/>
            <person name="Arakawa K."/>
        </authorList>
    </citation>
    <scope>NUCLEOTIDE SEQUENCE [LARGE SCALE GENOMIC DNA]</scope>
    <source>
        <strain evidence="6">Z151</strain>
    </source>
</reference>